<sequence>MQVTYIDPMIDEIPVVDVIVQPYNLSPSNENTPPAESITPIISRAHFGFRRTEFSIEHEEDERNWPVEKVMAMTFMKSPADLARHHVLPTGALHDGVGIHQTFEGKERRPQRFCLCADVDLMQTGLTDAVS</sequence>
<dbReference type="Proteomes" id="UP001185927">
    <property type="component" value="Unassembled WGS sequence"/>
</dbReference>
<dbReference type="EMBL" id="JAWLKB010000029">
    <property type="protein sequence ID" value="MDV6271029.1"/>
    <property type="molecule type" value="Genomic_DNA"/>
</dbReference>
<proteinExistence type="predicted"/>
<evidence type="ECO:0000313" key="2">
    <source>
        <dbReference type="Proteomes" id="UP001185927"/>
    </source>
</evidence>
<protein>
    <submittedName>
        <fullName evidence="1">Uncharacterized protein</fullName>
    </submittedName>
</protein>
<reference evidence="1 2" key="1">
    <citation type="submission" date="2023-10" db="EMBL/GenBank/DDBJ databases">
        <title>Development of a sustainable strategy for remediation of hydrocarbon-contaminated territories based on the waste exchange concept.</title>
        <authorList>
            <person name="Krivoruchko A."/>
        </authorList>
    </citation>
    <scope>NUCLEOTIDE SEQUENCE [LARGE SCALE GENOMIC DNA]</scope>
    <source>
        <strain evidence="1 2">IEGM 1203</strain>
    </source>
</reference>
<comment type="caution">
    <text evidence="1">The sequence shown here is derived from an EMBL/GenBank/DDBJ whole genome shotgun (WGS) entry which is preliminary data.</text>
</comment>
<name>A0ABU4C407_RHOGO</name>
<evidence type="ECO:0000313" key="1">
    <source>
        <dbReference type="EMBL" id="MDV6271029.1"/>
    </source>
</evidence>
<accession>A0ABU4C407</accession>
<gene>
    <name evidence="1" type="ORF">R3Q16_30845</name>
</gene>
<organism evidence="1 2">
    <name type="scientific">Rhodococcus globerulus</name>
    <dbReference type="NCBI Taxonomy" id="33008"/>
    <lineage>
        <taxon>Bacteria</taxon>
        <taxon>Bacillati</taxon>
        <taxon>Actinomycetota</taxon>
        <taxon>Actinomycetes</taxon>
        <taxon>Mycobacteriales</taxon>
        <taxon>Nocardiaceae</taxon>
        <taxon>Rhodococcus</taxon>
    </lineage>
</organism>
<keyword evidence="2" id="KW-1185">Reference proteome</keyword>